<proteinExistence type="inferred from homology"/>
<comment type="caution">
    <text evidence="9">The sequence shown here is derived from an EMBL/GenBank/DDBJ whole genome shotgun (WGS) entry which is preliminary data.</text>
</comment>
<dbReference type="Gene3D" id="3.20.20.150">
    <property type="entry name" value="Divalent-metal-dependent TIM barrel enzymes"/>
    <property type="match status" value="1"/>
</dbReference>
<feature type="binding site" evidence="7">
    <location>
        <position position="106"/>
    </location>
    <ligand>
        <name>Zn(2+)</name>
        <dbReference type="ChEBI" id="CHEBI:29105"/>
        <label>1</label>
    </ligand>
</feature>
<dbReference type="PROSITE" id="PS51432">
    <property type="entry name" value="AP_NUCLEASE_F2_4"/>
    <property type="match status" value="1"/>
</dbReference>
<keyword evidence="3 7" id="KW-0227">DNA damage</keyword>
<evidence type="ECO:0000313" key="9">
    <source>
        <dbReference type="EMBL" id="HGE99379.1"/>
    </source>
</evidence>
<dbReference type="GO" id="GO:0008833">
    <property type="term" value="F:deoxyribonuclease IV (phage-T4-induced) activity"/>
    <property type="evidence" value="ECO:0007669"/>
    <property type="project" value="UniProtKB-UniRule"/>
</dbReference>
<feature type="binding site" evidence="7">
    <location>
        <position position="226"/>
    </location>
    <ligand>
        <name>Zn(2+)</name>
        <dbReference type="ChEBI" id="CHEBI:29105"/>
        <label>3</label>
    </ligand>
</feature>
<comment type="function">
    <text evidence="7">Endonuclease IV plays a role in DNA repair. It cleaves phosphodiester bonds at apurinic or apyrimidinic (AP) sites, generating a 3'-hydroxyl group and a 5'-terminal sugar phosphate.</text>
</comment>
<keyword evidence="7" id="KW-0540">Nuclease</keyword>
<dbReference type="AlphaFoldDB" id="A0A7C3Z305"/>
<feature type="binding site" evidence="7">
    <location>
        <position position="176"/>
    </location>
    <ligand>
        <name>Zn(2+)</name>
        <dbReference type="ChEBI" id="CHEBI:29105"/>
        <label>2</label>
    </ligand>
</feature>
<reference evidence="9" key="1">
    <citation type="journal article" date="2020" name="mSystems">
        <title>Genome- and Community-Level Interaction Insights into Carbon Utilization and Element Cycling Functions of Hydrothermarchaeota in Hydrothermal Sediment.</title>
        <authorList>
            <person name="Zhou Z."/>
            <person name="Liu Y."/>
            <person name="Xu W."/>
            <person name="Pan J."/>
            <person name="Luo Z.H."/>
            <person name="Li M."/>
        </authorList>
    </citation>
    <scope>NUCLEOTIDE SEQUENCE [LARGE SCALE GENOMIC DNA]</scope>
    <source>
        <strain evidence="9">SpSt-906</strain>
    </source>
</reference>
<evidence type="ECO:0000256" key="3">
    <source>
        <dbReference type="ARBA" id="ARBA00022763"/>
    </source>
</evidence>
<comment type="catalytic activity">
    <reaction evidence="7">
        <text>Endonucleolytic cleavage to 5'-phosphooligonucleotide end-products.</text>
        <dbReference type="EC" id="3.1.21.2"/>
    </reaction>
</comment>
<evidence type="ECO:0000256" key="2">
    <source>
        <dbReference type="ARBA" id="ARBA00022723"/>
    </source>
</evidence>
<sequence>MRFGFHISIGGGLSKVLERAKKRSCETIQIFSRNPRGWRYTKLDQKEVGIFKRDMAENEIYPLFVHMPYLPNLATKAKGIFKKSVDSLITELERCEILGVPFLIMHVGKRMGATEEEGIKRVAEGINEAFRRIKNKVILLLENTAGMGSEIGYQFSQIKEIIDAVEERERIGVVLDTAHTFEAGYDLRDKEGIDKTLREFDELIGLKRLYCLHLNDSKTDFGSRVDRHWHIGKGKIGLEGFRLIVNHPLLRHLPGIMETPRDDTKLDLMNMKTIRRLVE</sequence>
<accession>A0A7C3Z305</accession>
<dbReference type="SUPFAM" id="SSF51658">
    <property type="entry name" value="Xylose isomerase-like"/>
    <property type="match status" value="1"/>
</dbReference>
<protein>
    <recommendedName>
        <fullName evidence="7">Probable endonuclease 4</fullName>
        <ecNumber evidence="7">3.1.21.2</ecNumber>
    </recommendedName>
    <alternativeName>
        <fullName evidence="7">Endodeoxyribonuclease IV</fullName>
    </alternativeName>
    <alternativeName>
        <fullName evidence="7">Endonuclease IV</fullName>
    </alternativeName>
</protein>
<dbReference type="InterPro" id="IPR018246">
    <property type="entry name" value="AP_endonuc_F2_Zn_BS"/>
</dbReference>
<dbReference type="FunFam" id="3.20.20.150:FF:000001">
    <property type="entry name" value="Probable endonuclease 4"/>
    <property type="match status" value="1"/>
</dbReference>
<name>A0A7C3Z305_UNCW3</name>
<keyword evidence="6 7" id="KW-0234">DNA repair</keyword>
<evidence type="ECO:0000256" key="4">
    <source>
        <dbReference type="ARBA" id="ARBA00022801"/>
    </source>
</evidence>
<dbReference type="PANTHER" id="PTHR21445:SF0">
    <property type="entry name" value="APURINIC-APYRIMIDINIC ENDONUCLEASE"/>
    <property type="match status" value="1"/>
</dbReference>
<evidence type="ECO:0000256" key="6">
    <source>
        <dbReference type="ARBA" id="ARBA00023204"/>
    </source>
</evidence>
<feature type="binding site" evidence="7">
    <location>
        <position position="142"/>
    </location>
    <ligand>
        <name>Zn(2+)</name>
        <dbReference type="ChEBI" id="CHEBI:29105"/>
        <label>2</label>
    </ligand>
</feature>
<keyword evidence="4 7" id="KW-0378">Hydrolase</keyword>
<dbReference type="GO" id="GO:0008081">
    <property type="term" value="F:phosphoric diester hydrolase activity"/>
    <property type="evidence" value="ECO:0007669"/>
    <property type="project" value="TreeGrafter"/>
</dbReference>
<keyword evidence="7" id="KW-0255">Endonuclease</keyword>
<dbReference type="GO" id="GO:0008270">
    <property type="term" value="F:zinc ion binding"/>
    <property type="evidence" value="ECO:0007669"/>
    <property type="project" value="UniProtKB-UniRule"/>
</dbReference>
<feature type="binding site" evidence="7">
    <location>
        <position position="213"/>
    </location>
    <ligand>
        <name>Zn(2+)</name>
        <dbReference type="ChEBI" id="CHEBI:29105"/>
        <label>2</label>
    </ligand>
</feature>
<keyword evidence="2 7" id="KW-0479">Metal-binding</keyword>
<evidence type="ECO:0000259" key="8">
    <source>
        <dbReference type="Pfam" id="PF01261"/>
    </source>
</evidence>
<dbReference type="InterPro" id="IPR013022">
    <property type="entry name" value="Xyl_isomerase-like_TIM-brl"/>
</dbReference>
<dbReference type="GO" id="GO:0003677">
    <property type="term" value="F:DNA binding"/>
    <property type="evidence" value="ECO:0007669"/>
    <property type="project" value="InterPro"/>
</dbReference>
<dbReference type="InterPro" id="IPR001719">
    <property type="entry name" value="AP_endonuc_2"/>
</dbReference>
<dbReference type="SMART" id="SM00518">
    <property type="entry name" value="AP2Ec"/>
    <property type="match status" value="1"/>
</dbReference>
<comment type="cofactor">
    <cofactor evidence="7">
        <name>Zn(2+)</name>
        <dbReference type="ChEBI" id="CHEBI:29105"/>
    </cofactor>
    <text evidence="7">Binds 3 Zn(2+) ions.</text>
</comment>
<feature type="binding site" evidence="7">
    <location>
        <position position="258"/>
    </location>
    <ligand>
        <name>Zn(2+)</name>
        <dbReference type="ChEBI" id="CHEBI:29105"/>
        <label>2</label>
    </ligand>
</feature>
<feature type="binding site" evidence="7">
    <location>
        <position position="228"/>
    </location>
    <ligand>
        <name>Zn(2+)</name>
        <dbReference type="ChEBI" id="CHEBI:29105"/>
        <label>3</label>
    </ligand>
</feature>
<dbReference type="PROSITE" id="PS00731">
    <property type="entry name" value="AP_NUCLEASE_F2_3"/>
    <property type="match status" value="1"/>
</dbReference>
<dbReference type="GO" id="GO:0006284">
    <property type="term" value="P:base-excision repair"/>
    <property type="evidence" value="ECO:0007669"/>
    <property type="project" value="TreeGrafter"/>
</dbReference>
<evidence type="ECO:0000256" key="7">
    <source>
        <dbReference type="HAMAP-Rule" id="MF_00152"/>
    </source>
</evidence>
<feature type="binding site" evidence="7">
    <location>
        <position position="142"/>
    </location>
    <ligand>
        <name>Zn(2+)</name>
        <dbReference type="ChEBI" id="CHEBI:29105"/>
        <label>1</label>
    </ligand>
</feature>
<gene>
    <name evidence="7" type="primary">nfo</name>
    <name evidence="9" type="ORF">ENX07_04840</name>
</gene>
<evidence type="ECO:0000256" key="5">
    <source>
        <dbReference type="ARBA" id="ARBA00022833"/>
    </source>
</evidence>
<dbReference type="EC" id="3.1.21.2" evidence="7"/>
<feature type="binding site" evidence="7">
    <location>
        <position position="66"/>
    </location>
    <ligand>
        <name>Zn(2+)</name>
        <dbReference type="ChEBI" id="CHEBI:29105"/>
        <label>1</label>
    </ligand>
</feature>
<feature type="domain" description="Xylose isomerase-like TIM barrel" evidence="8">
    <location>
        <begin position="18"/>
        <end position="263"/>
    </location>
</feature>
<dbReference type="EMBL" id="DTMQ01000032">
    <property type="protein sequence ID" value="HGE99379.1"/>
    <property type="molecule type" value="Genomic_DNA"/>
</dbReference>
<dbReference type="InterPro" id="IPR036237">
    <property type="entry name" value="Xyl_isomerase-like_sf"/>
</dbReference>
<dbReference type="CDD" id="cd00019">
    <property type="entry name" value="AP2Ec"/>
    <property type="match status" value="1"/>
</dbReference>
<feature type="binding site" evidence="7">
    <location>
        <position position="179"/>
    </location>
    <ligand>
        <name>Zn(2+)</name>
        <dbReference type="ChEBI" id="CHEBI:29105"/>
        <label>3</label>
    </ligand>
</feature>
<comment type="similarity">
    <text evidence="1 7">Belongs to the AP endonuclease 2 family.</text>
</comment>
<dbReference type="Pfam" id="PF01261">
    <property type="entry name" value="AP_endonuc_2"/>
    <property type="match status" value="1"/>
</dbReference>
<dbReference type="GO" id="GO:0003906">
    <property type="term" value="F:DNA-(apurinic or apyrimidinic site) endonuclease activity"/>
    <property type="evidence" value="ECO:0007669"/>
    <property type="project" value="TreeGrafter"/>
</dbReference>
<dbReference type="NCBIfam" id="TIGR00587">
    <property type="entry name" value="nfo"/>
    <property type="match status" value="1"/>
</dbReference>
<dbReference type="HAMAP" id="MF_00152">
    <property type="entry name" value="Nfo"/>
    <property type="match status" value="1"/>
</dbReference>
<dbReference type="PANTHER" id="PTHR21445">
    <property type="entry name" value="ENDONUCLEASE IV ENDODEOXYRIBONUCLEASE IV"/>
    <property type="match status" value="1"/>
</dbReference>
<evidence type="ECO:0000256" key="1">
    <source>
        <dbReference type="ARBA" id="ARBA00005340"/>
    </source>
</evidence>
<organism evidence="9">
    <name type="scientific">candidate division WOR-3 bacterium</name>
    <dbReference type="NCBI Taxonomy" id="2052148"/>
    <lineage>
        <taxon>Bacteria</taxon>
        <taxon>Bacteria division WOR-3</taxon>
    </lineage>
</organism>
<keyword evidence="5 7" id="KW-0862">Zinc</keyword>